<dbReference type="Proteomes" id="UP000610594">
    <property type="component" value="Unassembled WGS sequence"/>
</dbReference>
<reference evidence="1 2" key="1">
    <citation type="submission" date="2019-10" db="EMBL/GenBank/DDBJ databases">
        <title>Taxonomy of Antarctic Massilia spp.: description of Massilia rubra sp. nov., Massilia aquatica sp. nov., Massilia mucilaginosa sp. nov., Massilia frigida sp. nov. isolated from streams, lakes and regoliths.</title>
        <authorList>
            <person name="Holochova P."/>
            <person name="Sedlacek I."/>
            <person name="Kralova S."/>
            <person name="Maslanova I."/>
            <person name="Busse H.-J."/>
            <person name="Stankova E."/>
            <person name="Vrbovska V."/>
            <person name="Kovarovic V."/>
            <person name="Bartak M."/>
            <person name="Svec P."/>
            <person name="Pantucek R."/>
        </authorList>
    </citation>
    <scope>NUCLEOTIDE SEQUENCE [LARGE SCALE GENOMIC DNA]</scope>
    <source>
        <strain evidence="1 2">CCM 8694</strain>
    </source>
</reference>
<gene>
    <name evidence="1" type="ORF">F1735_05290</name>
</gene>
<dbReference type="RefSeq" id="WP_167235954.1">
    <property type="nucleotide sequence ID" value="NZ_WHJF01000009.1"/>
</dbReference>
<organism evidence="1 2">
    <name type="scientific">Massilia genomosp. 1</name>
    <dbReference type="NCBI Taxonomy" id="2609280"/>
    <lineage>
        <taxon>Bacteria</taxon>
        <taxon>Pseudomonadati</taxon>
        <taxon>Pseudomonadota</taxon>
        <taxon>Betaproteobacteria</taxon>
        <taxon>Burkholderiales</taxon>
        <taxon>Oxalobacteraceae</taxon>
        <taxon>Telluria group</taxon>
        <taxon>Massilia</taxon>
    </lineage>
</organism>
<evidence type="ECO:0000313" key="2">
    <source>
        <dbReference type="Proteomes" id="UP000610594"/>
    </source>
</evidence>
<name>A0ABX0MHA8_9BURK</name>
<evidence type="ECO:0000313" key="1">
    <source>
        <dbReference type="EMBL" id="NHZ61721.1"/>
    </source>
</evidence>
<keyword evidence="2" id="KW-1185">Reference proteome</keyword>
<comment type="caution">
    <text evidence="1">The sequence shown here is derived from an EMBL/GenBank/DDBJ whole genome shotgun (WGS) entry which is preliminary data.</text>
</comment>
<accession>A0ABX0MHA8</accession>
<dbReference type="EMBL" id="WHJF01000009">
    <property type="protein sequence ID" value="NHZ61721.1"/>
    <property type="molecule type" value="Genomic_DNA"/>
</dbReference>
<sequence length="364" mass="39402">MTILSATGLDAYLDQTEAALEQQARAGPGPELIDAGLKSAMRRQRLRADSMGSVHRLFQLWLRARNPLAGLRLLEGDGRDVVAAMPQAEQAQWHISLAMWGIDAHIAQGDAAALHAALDAAVTLLASLPDSPNHVSAWAHLDEKIREAGAYALVRRSAEAWHARVAADPTRATQHAWNDARLARRQAVSFWHEGGQARARLAARRAIDSRAGADQHIDHDEWIRLGYLLAEIVPDAVAGIVAQARARIPADSGVFRLREIDVLIARLDALGLHHLGQFAQALARMRLGRIVLAEDTDDRCNAALLDWLQKAQRRYRHLAAAARRVVGPPGPQAALHASADLHGGPGIGALFHGAYAAGRRHAAP</sequence>
<protein>
    <submittedName>
        <fullName evidence="1">Uncharacterized protein</fullName>
    </submittedName>
</protein>
<proteinExistence type="predicted"/>